<dbReference type="PANTHER" id="PTHR32305:SF15">
    <property type="entry name" value="PROTEIN RHSA-RELATED"/>
    <property type="match status" value="1"/>
</dbReference>
<keyword evidence="3" id="KW-1185">Reference proteome</keyword>
<reference evidence="2 3" key="1">
    <citation type="submission" date="2019-02" db="EMBL/GenBank/DDBJ databases">
        <title>Deep-cultivation of Planctomycetes and their phenomic and genomic characterization uncovers novel biology.</title>
        <authorList>
            <person name="Wiegand S."/>
            <person name="Jogler M."/>
            <person name="Boedeker C."/>
            <person name="Pinto D."/>
            <person name="Vollmers J."/>
            <person name="Rivas-Marin E."/>
            <person name="Kohn T."/>
            <person name="Peeters S.H."/>
            <person name="Heuer A."/>
            <person name="Rast P."/>
            <person name="Oberbeckmann S."/>
            <person name="Bunk B."/>
            <person name="Jeske O."/>
            <person name="Meyerdierks A."/>
            <person name="Storesund J.E."/>
            <person name="Kallscheuer N."/>
            <person name="Luecker S."/>
            <person name="Lage O.M."/>
            <person name="Pohl T."/>
            <person name="Merkel B.J."/>
            <person name="Hornburger P."/>
            <person name="Mueller R.-W."/>
            <person name="Bruemmer F."/>
            <person name="Labrenz M."/>
            <person name="Spormann A.M."/>
            <person name="Op Den Camp H."/>
            <person name="Overmann J."/>
            <person name="Amann R."/>
            <person name="Jetten M.S.M."/>
            <person name="Mascher T."/>
            <person name="Medema M.H."/>
            <person name="Devos D.P."/>
            <person name="Kaster A.-K."/>
            <person name="Ovreas L."/>
            <person name="Rohde M."/>
            <person name="Galperin M.Y."/>
            <person name="Jogler C."/>
        </authorList>
    </citation>
    <scope>NUCLEOTIDE SEQUENCE [LARGE SCALE GENOMIC DNA]</scope>
    <source>
        <strain evidence="2 3">Pla52n</strain>
    </source>
</reference>
<organism evidence="2 3">
    <name type="scientific">Stieleria varia</name>
    <dbReference type="NCBI Taxonomy" id="2528005"/>
    <lineage>
        <taxon>Bacteria</taxon>
        <taxon>Pseudomonadati</taxon>
        <taxon>Planctomycetota</taxon>
        <taxon>Planctomycetia</taxon>
        <taxon>Pirellulales</taxon>
        <taxon>Pirellulaceae</taxon>
        <taxon>Stieleria</taxon>
    </lineage>
</organism>
<protein>
    <submittedName>
        <fullName evidence="2">Putative deoxyribonuclease RhsB</fullName>
        <ecNumber evidence="2">3.1.-.-</ecNumber>
    </submittedName>
</protein>
<dbReference type="InterPro" id="IPR050708">
    <property type="entry name" value="T6SS_VgrG/RHS"/>
</dbReference>
<accession>A0A5C6AGL4</accession>
<dbReference type="Proteomes" id="UP000320176">
    <property type="component" value="Unassembled WGS sequence"/>
</dbReference>
<keyword evidence="2" id="KW-0378">Hydrolase</keyword>
<gene>
    <name evidence="2" type="primary">rhsB</name>
    <name evidence="2" type="ORF">Pla52n_48470</name>
</gene>
<sequence length="640" mass="69623">MRAGGFAFGRRDRDLPVPGHFVPRGTWDPGEALLDGSTSGSDGGYPGSTSGSISSGTVTTGGSGSGGSGSGSSSPDAPVNDPLDDYTTYDWDNRSRLIKVSEFDGDDVLQEVHYLYDGLNRRVAKRITDYTPQGSESGTETQTFNSAEGVTTIEKFVHDGGHLLAVINGQGRVTEQLVHGPMVDQILAEERFDEAGARTVMFSAADHLGTVRDALTWQDGVDQVVRRIHTEFDAFGNEIQPISPTPEDWRSRFGYTGRDRDPETDLQYNRARYYDARTGSWISQDPIGFAAGDANLYRYVGNGVTGATDPTGLYDAGGHFLTTYIISQIISGDSLASAKLAYYSQLPDIIKDHEAVPQVMNAGKANATRSMSVTKTMAKDWWNAATGRPTITGQAGMLAYEEDSTIAYARQINGILHALHGTDDVQKWRTSLERFVAAGGNRSIQEVGYAIHTFGDTFAHTFISGNGNREAYGWWIGHGSVTPPLSVIDNNDMSGLEIAKDTGHVPDIIAYDYKNYEAYVDSLAPALSGYVGKPITKEMRAEIDEFLGNVKGLAADRQALGNNGKFLRDEMFKIAKEKHLPHLIGDDGSEFLPHLKFRQIVPAFQAPSQSQVEGYMDNIFGAVYPGKDSISFLIEAQRGQ</sequence>
<dbReference type="NCBIfam" id="TIGR03696">
    <property type="entry name" value="Rhs_assc_core"/>
    <property type="match status" value="1"/>
</dbReference>
<feature type="region of interest" description="Disordered" evidence="1">
    <location>
        <begin position="1"/>
        <end position="85"/>
    </location>
</feature>
<proteinExistence type="predicted"/>
<evidence type="ECO:0000256" key="1">
    <source>
        <dbReference type="SAM" id="MobiDB-lite"/>
    </source>
</evidence>
<evidence type="ECO:0000313" key="2">
    <source>
        <dbReference type="EMBL" id="TWT98335.1"/>
    </source>
</evidence>
<comment type="caution">
    <text evidence="2">The sequence shown here is derived from an EMBL/GenBank/DDBJ whole genome shotgun (WGS) entry which is preliminary data.</text>
</comment>
<dbReference type="Gene3D" id="2.180.10.10">
    <property type="entry name" value="RHS repeat-associated core"/>
    <property type="match status" value="1"/>
</dbReference>
<dbReference type="EC" id="3.1.-.-" evidence="2"/>
<feature type="compositionally biased region" description="Gly residues" evidence="1">
    <location>
        <begin position="59"/>
        <end position="70"/>
    </location>
</feature>
<dbReference type="AlphaFoldDB" id="A0A5C6AGL4"/>
<dbReference type="GO" id="GO:0016787">
    <property type="term" value="F:hydrolase activity"/>
    <property type="evidence" value="ECO:0007669"/>
    <property type="project" value="UniProtKB-KW"/>
</dbReference>
<evidence type="ECO:0000313" key="3">
    <source>
        <dbReference type="Proteomes" id="UP000320176"/>
    </source>
</evidence>
<feature type="compositionally biased region" description="Low complexity" evidence="1">
    <location>
        <begin position="47"/>
        <end position="58"/>
    </location>
</feature>
<dbReference type="EMBL" id="SJPN01000006">
    <property type="protein sequence ID" value="TWT98335.1"/>
    <property type="molecule type" value="Genomic_DNA"/>
</dbReference>
<name>A0A5C6AGL4_9BACT</name>
<dbReference type="InterPro" id="IPR022385">
    <property type="entry name" value="Rhs_assc_core"/>
</dbReference>
<dbReference type="PANTHER" id="PTHR32305">
    <property type="match status" value="1"/>
</dbReference>